<name>A0A9D4UVT4_ADICA</name>
<evidence type="ECO:0000256" key="1">
    <source>
        <dbReference type="SAM" id="SignalP"/>
    </source>
</evidence>
<dbReference type="AlphaFoldDB" id="A0A9D4UVT4"/>
<evidence type="ECO:0008006" key="4">
    <source>
        <dbReference type="Google" id="ProtNLM"/>
    </source>
</evidence>
<feature type="signal peptide" evidence="1">
    <location>
        <begin position="1"/>
        <end position="19"/>
    </location>
</feature>
<comment type="caution">
    <text evidence="2">The sequence shown here is derived from an EMBL/GenBank/DDBJ whole genome shotgun (WGS) entry which is preliminary data.</text>
</comment>
<sequence length="101" mass="10998">MRLASFSFCFLSYTWHLSALQPAALLQLNPLNLQTPLSLLLVAQVMAPKDSLPRNVAPLLLSSYPLSMWLVAIVPLPHAALGAPSQLRILVAPMIKLATQL</sequence>
<reference evidence="2" key="1">
    <citation type="submission" date="2021-01" db="EMBL/GenBank/DDBJ databases">
        <title>Adiantum capillus-veneris genome.</title>
        <authorList>
            <person name="Fang Y."/>
            <person name="Liao Q."/>
        </authorList>
    </citation>
    <scope>NUCLEOTIDE SEQUENCE</scope>
    <source>
        <strain evidence="2">H3</strain>
        <tissue evidence="2">Leaf</tissue>
    </source>
</reference>
<evidence type="ECO:0000313" key="2">
    <source>
        <dbReference type="EMBL" id="KAI5074886.1"/>
    </source>
</evidence>
<keyword evidence="1" id="KW-0732">Signal</keyword>
<keyword evidence="3" id="KW-1185">Reference proteome</keyword>
<evidence type="ECO:0000313" key="3">
    <source>
        <dbReference type="Proteomes" id="UP000886520"/>
    </source>
</evidence>
<protein>
    <recommendedName>
        <fullName evidence="4">Secreted protein</fullName>
    </recommendedName>
</protein>
<dbReference type="Proteomes" id="UP000886520">
    <property type="component" value="Chromosome 10"/>
</dbReference>
<gene>
    <name evidence="2" type="ORF">GOP47_0010847</name>
</gene>
<accession>A0A9D4UVT4</accession>
<feature type="chain" id="PRO_5038476524" description="Secreted protein" evidence="1">
    <location>
        <begin position="20"/>
        <end position="101"/>
    </location>
</feature>
<dbReference type="EMBL" id="JABFUD020000010">
    <property type="protein sequence ID" value="KAI5074886.1"/>
    <property type="molecule type" value="Genomic_DNA"/>
</dbReference>
<proteinExistence type="predicted"/>
<organism evidence="2 3">
    <name type="scientific">Adiantum capillus-veneris</name>
    <name type="common">Maidenhair fern</name>
    <dbReference type="NCBI Taxonomy" id="13818"/>
    <lineage>
        <taxon>Eukaryota</taxon>
        <taxon>Viridiplantae</taxon>
        <taxon>Streptophyta</taxon>
        <taxon>Embryophyta</taxon>
        <taxon>Tracheophyta</taxon>
        <taxon>Polypodiopsida</taxon>
        <taxon>Polypodiidae</taxon>
        <taxon>Polypodiales</taxon>
        <taxon>Pteridineae</taxon>
        <taxon>Pteridaceae</taxon>
        <taxon>Vittarioideae</taxon>
        <taxon>Adiantum</taxon>
    </lineage>
</organism>